<dbReference type="AlphaFoldDB" id="A0A1G8Q1G7"/>
<organism evidence="3 4">
    <name type="scientific">Rhodococcus triatomae</name>
    <dbReference type="NCBI Taxonomy" id="300028"/>
    <lineage>
        <taxon>Bacteria</taxon>
        <taxon>Bacillati</taxon>
        <taxon>Actinomycetota</taxon>
        <taxon>Actinomycetes</taxon>
        <taxon>Mycobacteriales</taxon>
        <taxon>Nocardiaceae</taxon>
        <taxon>Rhodococcus</taxon>
    </lineage>
</organism>
<dbReference type="InterPro" id="IPR011856">
    <property type="entry name" value="tRNA_endonuc-like_dom_sf"/>
</dbReference>
<accession>A0A1G8Q1G7</accession>
<keyword evidence="3" id="KW-0378">Hydrolase</keyword>
<keyword evidence="3" id="KW-0540">Nuclease</keyword>
<keyword evidence="3" id="KW-0255">Endonuclease</keyword>
<dbReference type="Proteomes" id="UP000183263">
    <property type="component" value="Unassembled WGS sequence"/>
</dbReference>
<name>A0A1G8Q1G7_9NOCA</name>
<dbReference type="HAMAP" id="MF_00048">
    <property type="entry name" value="UPF0102"/>
    <property type="match status" value="1"/>
</dbReference>
<keyword evidence="4" id="KW-1185">Reference proteome</keyword>
<dbReference type="NCBIfam" id="NF009150">
    <property type="entry name" value="PRK12497.1-3"/>
    <property type="match status" value="1"/>
</dbReference>
<dbReference type="EMBL" id="FNDN01000014">
    <property type="protein sequence ID" value="SDI98366.1"/>
    <property type="molecule type" value="Genomic_DNA"/>
</dbReference>
<evidence type="ECO:0000313" key="3">
    <source>
        <dbReference type="EMBL" id="SDI98366.1"/>
    </source>
</evidence>
<protein>
    <recommendedName>
        <fullName evidence="2">UPF0102 protein SAMN05444695_11440</fullName>
    </recommendedName>
</protein>
<dbReference type="PANTHER" id="PTHR34039:SF1">
    <property type="entry name" value="UPF0102 PROTEIN YRAN"/>
    <property type="match status" value="1"/>
</dbReference>
<evidence type="ECO:0000313" key="4">
    <source>
        <dbReference type="Proteomes" id="UP000183263"/>
    </source>
</evidence>
<evidence type="ECO:0000256" key="2">
    <source>
        <dbReference type="HAMAP-Rule" id="MF_00048"/>
    </source>
</evidence>
<dbReference type="RefSeq" id="WP_072739613.1">
    <property type="nucleotide sequence ID" value="NZ_CP048813.1"/>
</dbReference>
<dbReference type="NCBIfam" id="TIGR00252">
    <property type="entry name" value="YraN family protein"/>
    <property type="match status" value="1"/>
</dbReference>
<proteinExistence type="inferred from homology"/>
<comment type="similarity">
    <text evidence="1 2">Belongs to the UPF0102 family.</text>
</comment>
<reference evidence="3 4" key="1">
    <citation type="submission" date="2016-10" db="EMBL/GenBank/DDBJ databases">
        <authorList>
            <person name="de Groot N.N."/>
        </authorList>
    </citation>
    <scope>NUCLEOTIDE SEQUENCE [LARGE SCALE GENOMIC DNA]</scope>
    <source>
        <strain evidence="3 4">DSM 44892</strain>
    </source>
</reference>
<dbReference type="CDD" id="cd20736">
    <property type="entry name" value="PoNe_Nuclease"/>
    <property type="match status" value="1"/>
</dbReference>
<dbReference type="NCBIfam" id="NF009154">
    <property type="entry name" value="PRK12497.3-3"/>
    <property type="match status" value="1"/>
</dbReference>
<sequence>MGDNVALGAEGERIAAEYLTAQGLSILERNWRSRHGEIDLIATDRGALVFVEVKTRTGVGFGLPAEAVTAVKQRRIRLLAVEWMRASGRGWPRLRFDVVSVLLERGRDPRVDHLEDAF</sequence>
<dbReference type="OrthoDB" id="9794876at2"/>
<gene>
    <name evidence="3" type="ORF">SAMN05444695_11440</name>
</gene>
<dbReference type="InterPro" id="IPR011335">
    <property type="entry name" value="Restrct_endonuc-II-like"/>
</dbReference>
<dbReference type="PANTHER" id="PTHR34039">
    <property type="entry name" value="UPF0102 PROTEIN YRAN"/>
    <property type="match status" value="1"/>
</dbReference>
<dbReference type="InterPro" id="IPR003509">
    <property type="entry name" value="UPF0102_YraN-like"/>
</dbReference>
<evidence type="ECO:0000256" key="1">
    <source>
        <dbReference type="ARBA" id="ARBA00006738"/>
    </source>
</evidence>
<dbReference type="GO" id="GO:0004519">
    <property type="term" value="F:endonuclease activity"/>
    <property type="evidence" value="ECO:0007669"/>
    <property type="project" value="UniProtKB-KW"/>
</dbReference>
<dbReference type="GO" id="GO:0003676">
    <property type="term" value="F:nucleic acid binding"/>
    <property type="evidence" value="ECO:0007669"/>
    <property type="project" value="InterPro"/>
</dbReference>
<dbReference type="Pfam" id="PF02021">
    <property type="entry name" value="UPF0102"/>
    <property type="match status" value="1"/>
</dbReference>
<dbReference type="Gene3D" id="3.40.1350.10">
    <property type="match status" value="1"/>
</dbReference>
<dbReference type="SUPFAM" id="SSF52980">
    <property type="entry name" value="Restriction endonuclease-like"/>
    <property type="match status" value="1"/>
</dbReference>